<dbReference type="WBParaSite" id="PSU_v2.g13289.t1">
    <property type="protein sequence ID" value="PSU_v2.g13289.t1"/>
    <property type="gene ID" value="PSU_v2.g13289"/>
</dbReference>
<protein>
    <submittedName>
        <fullName evidence="3">Integrase zinc-binding domain-containing protein</fullName>
    </submittedName>
</protein>
<dbReference type="PANTHER" id="PTHR47331">
    <property type="entry name" value="PHD-TYPE DOMAIN-CONTAINING PROTEIN"/>
    <property type="match status" value="1"/>
</dbReference>
<evidence type="ECO:0000259" key="1">
    <source>
        <dbReference type="Pfam" id="PF17921"/>
    </source>
</evidence>
<name>A0A914Y6L6_9BILA</name>
<reference evidence="3" key="1">
    <citation type="submission" date="2022-11" db="UniProtKB">
        <authorList>
            <consortium name="WormBaseParasite"/>
        </authorList>
    </citation>
    <scope>IDENTIFICATION</scope>
</reference>
<dbReference type="AlphaFoldDB" id="A0A914Y6L6"/>
<dbReference type="Pfam" id="PF17921">
    <property type="entry name" value="Integrase_H2C2"/>
    <property type="match status" value="1"/>
</dbReference>
<dbReference type="InterPro" id="IPR041588">
    <property type="entry name" value="Integrase_H2C2"/>
</dbReference>
<evidence type="ECO:0000313" key="2">
    <source>
        <dbReference type="Proteomes" id="UP000887577"/>
    </source>
</evidence>
<feature type="domain" description="Integrase zinc-binding" evidence="1">
    <location>
        <begin position="62"/>
        <end position="113"/>
    </location>
</feature>
<sequence>MLAFAETSVIRHIQRKYPPTANILRELKLKLNEDGVYVCNQRIPITDGAPALIWIPECRESNLLILHIHSKLMHAGPRHTLNELRARFWICKGKQVVKKVLNKQCNHCRRLKVKPYKLPDMPDLPRERVEMAHPFKYCGVDYCGPFTVKKYPFGTLSWT</sequence>
<proteinExistence type="predicted"/>
<keyword evidence="2" id="KW-1185">Reference proteome</keyword>
<dbReference type="PANTHER" id="PTHR47331:SF1">
    <property type="entry name" value="GAG-LIKE PROTEIN"/>
    <property type="match status" value="1"/>
</dbReference>
<dbReference type="Proteomes" id="UP000887577">
    <property type="component" value="Unplaced"/>
</dbReference>
<organism evidence="2 3">
    <name type="scientific">Panagrolaimus superbus</name>
    <dbReference type="NCBI Taxonomy" id="310955"/>
    <lineage>
        <taxon>Eukaryota</taxon>
        <taxon>Metazoa</taxon>
        <taxon>Ecdysozoa</taxon>
        <taxon>Nematoda</taxon>
        <taxon>Chromadorea</taxon>
        <taxon>Rhabditida</taxon>
        <taxon>Tylenchina</taxon>
        <taxon>Panagrolaimomorpha</taxon>
        <taxon>Panagrolaimoidea</taxon>
        <taxon>Panagrolaimidae</taxon>
        <taxon>Panagrolaimus</taxon>
    </lineage>
</organism>
<evidence type="ECO:0000313" key="3">
    <source>
        <dbReference type="WBParaSite" id="PSU_v2.g13289.t1"/>
    </source>
</evidence>
<dbReference type="Gene3D" id="1.10.340.70">
    <property type="match status" value="1"/>
</dbReference>
<accession>A0A914Y6L6</accession>